<accession>A0A318T488</accession>
<sequence length="131" mass="14685">MNSKAIINIACQQLGLDDDTKRAMYMRVTGVDSLRAMTERQLIAVVDELKRRGFKIKKAGKQLPASHKPYIRLIHALWRSCHRKGIIQDGSRTALRSFVSGRAPVDDPDFLSVEQADPIIKALKAMEARGI</sequence>
<reference evidence="1 2" key="1">
    <citation type="submission" date="2018-06" db="EMBL/GenBank/DDBJ databases">
        <title>Genomic Encyclopedia of Type Strains, Phase III (KMG-III): the genomes of soil and plant-associated and newly described type strains.</title>
        <authorList>
            <person name="Whitman W."/>
        </authorList>
    </citation>
    <scope>NUCLEOTIDE SEQUENCE [LARGE SCALE GENOMIC DNA]</scope>
    <source>
        <strain evidence="1 2">ORS 1419</strain>
    </source>
</reference>
<dbReference type="AlphaFoldDB" id="A0A318T488"/>
<evidence type="ECO:0000313" key="2">
    <source>
        <dbReference type="Proteomes" id="UP000247454"/>
    </source>
</evidence>
<dbReference type="OrthoDB" id="7353918at2"/>
<name>A0A318T488_9HYPH</name>
<protein>
    <submittedName>
        <fullName evidence="1">Uncharacterized protein DUF1018</fullName>
    </submittedName>
</protein>
<dbReference type="Proteomes" id="UP000247454">
    <property type="component" value="Unassembled WGS sequence"/>
</dbReference>
<comment type="caution">
    <text evidence="1">The sequence shown here is derived from an EMBL/GenBank/DDBJ whole genome shotgun (WGS) entry which is preliminary data.</text>
</comment>
<gene>
    <name evidence="1" type="ORF">C7477_11225</name>
</gene>
<dbReference type="Pfam" id="PF06252">
    <property type="entry name" value="GemA"/>
    <property type="match status" value="1"/>
</dbReference>
<dbReference type="RefSeq" id="WP_110752081.1">
    <property type="nucleotide sequence ID" value="NZ_QJTF01000012.1"/>
</dbReference>
<dbReference type="EMBL" id="QJTF01000012">
    <property type="protein sequence ID" value="PYE87524.1"/>
    <property type="molecule type" value="Genomic_DNA"/>
</dbReference>
<proteinExistence type="predicted"/>
<keyword evidence="2" id="KW-1185">Reference proteome</keyword>
<dbReference type="InterPro" id="IPR009363">
    <property type="entry name" value="Phage_Mu_Gp16"/>
</dbReference>
<organism evidence="1 2">
    <name type="scientific">Phyllobacterium leguminum</name>
    <dbReference type="NCBI Taxonomy" id="314237"/>
    <lineage>
        <taxon>Bacteria</taxon>
        <taxon>Pseudomonadati</taxon>
        <taxon>Pseudomonadota</taxon>
        <taxon>Alphaproteobacteria</taxon>
        <taxon>Hyphomicrobiales</taxon>
        <taxon>Phyllobacteriaceae</taxon>
        <taxon>Phyllobacterium</taxon>
    </lineage>
</organism>
<evidence type="ECO:0000313" key="1">
    <source>
        <dbReference type="EMBL" id="PYE87524.1"/>
    </source>
</evidence>